<evidence type="ECO:0008006" key="4">
    <source>
        <dbReference type="Google" id="ProtNLM"/>
    </source>
</evidence>
<feature type="compositionally biased region" description="Polar residues" evidence="2">
    <location>
        <begin position="27"/>
        <end position="36"/>
    </location>
</feature>
<dbReference type="Pfam" id="PF16258">
    <property type="entry name" value="DUF4912"/>
    <property type="match status" value="1"/>
</dbReference>
<keyword evidence="1" id="KW-0175">Coiled coil</keyword>
<evidence type="ECO:0000256" key="1">
    <source>
        <dbReference type="SAM" id="Coils"/>
    </source>
</evidence>
<feature type="coiled-coil region" evidence="1">
    <location>
        <begin position="39"/>
        <end position="66"/>
    </location>
</feature>
<gene>
    <name evidence="3" type="ORF">LCGC14_2433170</name>
</gene>
<feature type="compositionally biased region" description="Basic and acidic residues" evidence="2">
    <location>
        <begin position="13"/>
        <end position="22"/>
    </location>
</feature>
<dbReference type="InterPro" id="IPR032585">
    <property type="entry name" value="DUF4912"/>
</dbReference>
<sequence>MSDKTTKTGNAKTGEKKRDSGGRFKSSRATISQSGKNRLKQIREKLAAAKNLAHKAEKERQDTLTDRLVVMVRDPFWLHAYWELSRTSVQRAKAVMRQHWHAAKPVLRLYEVAKNGTTSTARRIVRDIVIHGGVTNWYVDVQDPPHHYQMDIGYLGDDGSFFSLAVSNVVTTPQPGLGDSFDQNWAAVAKDSDRIYAMSGGYSDSQPSSELKEVLERQLQRTMGDSSATRFGPGAASNGNSGFNFKVDTELIVHGEAEPGTHITLRGEPVCLREDGTFAVRFTLPDRRHVLPVVARSRDGSEQRTIVLAVDRNTKVMEPVMREPGG</sequence>
<reference evidence="3" key="1">
    <citation type="journal article" date="2015" name="Nature">
        <title>Complex archaea that bridge the gap between prokaryotes and eukaryotes.</title>
        <authorList>
            <person name="Spang A."/>
            <person name="Saw J.H."/>
            <person name="Jorgensen S.L."/>
            <person name="Zaremba-Niedzwiedzka K."/>
            <person name="Martijn J."/>
            <person name="Lind A.E."/>
            <person name="van Eijk R."/>
            <person name="Schleper C."/>
            <person name="Guy L."/>
            <person name="Ettema T.J."/>
        </authorList>
    </citation>
    <scope>NUCLEOTIDE SEQUENCE</scope>
</reference>
<proteinExistence type="predicted"/>
<evidence type="ECO:0000313" key="3">
    <source>
        <dbReference type="EMBL" id="KKL22664.1"/>
    </source>
</evidence>
<accession>A0A0F9BLB2</accession>
<dbReference type="AlphaFoldDB" id="A0A0F9BLB2"/>
<feature type="region of interest" description="Disordered" evidence="2">
    <location>
        <begin position="1"/>
        <end position="38"/>
    </location>
</feature>
<protein>
    <recommendedName>
        <fullName evidence="4">DUF4912 domain-containing protein</fullName>
    </recommendedName>
</protein>
<evidence type="ECO:0000256" key="2">
    <source>
        <dbReference type="SAM" id="MobiDB-lite"/>
    </source>
</evidence>
<comment type="caution">
    <text evidence="3">The sequence shown here is derived from an EMBL/GenBank/DDBJ whole genome shotgun (WGS) entry which is preliminary data.</text>
</comment>
<organism evidence="3">
    <name type="scientific">marine sediment metagenome</name>
    <dbReference type="NCBI Taxonomy" id="412755"/>
    <lineage>
        <taxon>unclassified sequences</taxon>
        <taxon>metagenomes</taxon>
        <taxon>ecological metagenomes</taxon>
    </lineage>
</organism>
<dbReference type="EMBL" id="LAZR01037265">
    <property type="protein sequence ID" value="KKL22664.1"/>
    <property type="molecule type" value="Genomic_DNA"/>
</dbReference>
<name>A0A0F9BLB2_9ZZZZ</name>